<feature type="transmembrane region" description="Helical" evidence="1">
    <location>
        <begin position="77"/>
        <end position="97"/>
    </location>
</feature>
<organism evidence="3">
    <name type="scientific">Thrips palmi</name>
    <name type="common">Melon thrips</name>
    <dbReference type="NCBI Taxonomy" id="161013"/>
    <lineage>
        <taxon>Eukaryota</taxon>
        <taxon>Metazoa</taxon>
        <taxon>Ecdysozoa</taxon>
        <taxon>Arthropoda</taxon>
        <taxon>Hexapoda</taxon>
        <taxon>Insecta</taxon>
        <taxon>Pterygota</taxon>
        <taxon>Neoptera</taxon>
        <taxon>Paraneoptera</taxon>
        <taxon>Thysanoptera</taxon>
        <taxon>Terebrantia</taxon>
        <taxon>Thripoidea</taxon>
        <taxon>Thripidae</taxon>
        <taxon>Thrips</taxon>
    </lineage>
</organism>
<evidence type="ECO:0000256" key="1">
    <source>
        <dbReference type="SAM" id="Phobius"/>
    </source>
</evidence>
<feature type="transmembrane region" description="Helical" evidence="1">
    <location>
        <begin position="169"/>
        <end position="190"/>
    </location>
</feature>
<protein>
    <submittedName>
        <fullName evidence="3">Uncharacterized protein LOC117644067</fullName>
    </submittedName>
</protein>
<reference evidence="3" key="1">
    <citation type="submission" date="2025-08" db="UniProtKB">
        <authorList>
            <consortium name="RefSeq"/>
        </authorList>
    </citation>
    <scope>IDENTIFICATION</scope>
    <source>
        <tissue evidence="3">Total insect</tissue>
    </source>
</reference>
<name>A0A6P8ZLN1_THRPL</name>
<feature type="transmembrane region" description="Helical" evidence="1">
    <location>
        <begin position="40"/>
        <end position="57"/>
    </location>
</feature>
<keyword evidence="1" id="KW-1133">Transmembrane helix</keyword>
<dbReference type="Proteomes" id="UP000515158">
    <property type="component" value="Unplaced"/>
</dbReference>
<dbReference type="KEGG" id="tpal:117644067"/>
<accession>A0A6P8ZLN1</accession>
<dbReference type="OrthoDB" id="8234126at2759"/>
<gene>
    <name evidence="3" type="primary">LOC117644067</name>
</gene>
<dbReference type="RefSeq" id="XP_034239144.1">
    <property type="nucleotide sequence ID" value="XM_034383253.1"/>
</dbReference>
<dbReference type="InParanoid" id="A0A6P8ZLN1"/>
<feature type="transmembrane region" description="Helical" evidence="1">
    <location>
        <begin position="7"/>
        <end position="28"/>
    </location>
</feature>
<keyword evidence="2" id="KW-1185">Reference proteome</keyword>
<dbReference type="GeneID" id="117644067"/>
<dbReference type="AlphaFoldDB" id="A0A6P8ZLN1"/>
<keyword evidence="1" id="KW-0472">Membrane</keyword>
<evidence type="ECO:0000313" key="3">
    <source>
        <dbReference type="RefSeq" id="XP_034239144.1"/>
    </source>
</evidence>
<proteinExistence type="predicted"/>
<sequence>MFGGHGMFLQIYPIGCTMAILGLLPVTFNPIRVSAHPLRSTLIYCAAVTAVVLWSGFHMIQDRIAMLRDSGRSLQAYINSVLSMAHAMGVLLLPLLWLEVGRVYRNEATCAYLMESFPCTATCRWSRALTWITALSCVLVMPLSTLLYVRGIAWEGATNLHLIIHNHVFLLVFCVCAIHSAMACCVRTYANNLRRCVTDELSLKCPSPERLLKCRRAWVRLRDLAQELVVMPFTTTYLVLFVFHMITLGSYLCLTCFYESQRLFIGQIRSNFVRDKKTSSLDQ</sequence>
<evidence type="ECO:0000313" key="2">
    <source>
        <dbReference type="Proteomes" id="UP000515158"/>
    </source>
</evidence>
<feature type="transmembrane region" description="Helical" evidence="1">
    <location>
        <begin position="128"/>
        <end position="149"/>
    </location>
</feature>
<keyword evidence="1" id="KW-0812">Transmembrane</keyword>